<keyword evidence="3" id="KW-0804">Transcription</keyword>
<dbReference type="CDD" id="cd06170">
    <property type="entry name" value="LuxR_C_like"/>
    <property type="match status" value="1"/>
</dbReference>
<dbReference type="PANTHER" id="PTHR44688">
    <property type="entry name" value="DNA-BINDING TRANSCRIPTIONAL ACTIVATOR DEVR_DOSR"/>
    <property type="match status" value="1"/>
</dbReference>
<dbReference type="PANTHER" id="PTHR44688:SF16">
    <property type="entry name" value="DNA-BINDING TRANSCRIPTIONAL ACTIVATOR DEVR_DOSR"/>
    <property type="match status" value="1"/>
</dbReference>
<name>A0A1B9NGK4_9MICO</name>
<dbReference type="InterPro" id="IPR016032">
    <property type="entry name" value="Sig_transdc_resp-reg_C-effctor"/>
</dbReference>
<dbReference type="Pfam" id="PF00196">
    <property type="entry name" value="GerE"/>
    <property type="match status" value="1"/>
</dbReference>
<sequence>MSLNTTVHDDLVDLALGYLRDGTSVSLRGVPGAGRTTLLGRIAAQLNAAGWKTLELHGNPALRDRPLEALAIAGLVPANSPQTRSAVAAAVDALLKSIEPRRTVVIVDDSDDLDAASIGAISSAITRTHTPLVSSASTTRRAPDLSLPALVRPGVRLNLSALVYDESAQLIEIVCRGPVDRATVALIHGRAGGLPGLVQAIADNARRHGLLRQRGGVWTAGPDLWTPQLARTVEPFLQGLSPEALDGLIKLSLVGAVDISVAHRLVAWDALEELDERGLLTFVSAAGTVSVGVYPPLVADFVRRERIGARRLRLVGEIAEALGQQQDGSPWTISADQRGIGIADLGPVSGDDESRRLADAVLNRVMAERQSSQVLVRRAEWEQHRDARTAVAYARALSYRGADLAELDRILDPATPGDVRDRATLAAWRAFVAAFGAHDLDDALAQLDRDDLAPWDGLLAAVGRHVRLFLDRVPDDTSDPLPDDPFLADAHRLTRGETLLALGRPREALSDLDAVGREGILAPSARVGRGLALVLAGDLDAAEAHASRAYQEGLSNFDPGLLVPHGYALALVHLFRGDDHALREHLGPLLSAGVTALTDTPYEIGTLVLAARTAARAGRTAAARSLAEQAQATGLPIGPYPVMVAAQATAHARLMEGEPAPRVADELWSHFEQLLEKRYIAAAVVAGMRAIEIHPDAARADAVATAAEGADSRLLTLIGRYVLALVSTDGSLQAATGEELLKAGLSGYGLALLAAGAHTLAGTDPDRAAEVLRQARRLAGKLGGEYPRVVDPVPPRSALTAREREVAELAAQGMSNQEAASTLMLSVRTVENHLHRAFQKLDVTSRSELGEALRNQG</sequence>
<evidence type="ECO:0000256" key="1">
    <source>
        <dbReference type="ARBA" id="ARBA00023015"/>
    </source>
</evidence>
<keyword evidence="1" id="KW-0805">Transcription regulation</keyword>
<proteinExistence type="predicted"/>
<dbReference type="GO" id="GO:0006355">
    <property type="term" value="P:regulation of DNA-templated transcription"/>
    <property type="evidence" value="ECO:0007669"/>
    <property type="project" value="InterPro"/>
</dbReference>
<dbReference type="SMART" id="SM00421">
    <property type="entry name" value="HTH_LUXR"/>
    <property type="match status" value="1"/>
</dbReference>
<comment type="caution">
    <text evidence="4">The sequence shown here is derived from an EMBL/GenBank/DDBJ whole genome shotgun (WGS) entry which is preliminary data.</text>
</comment>
<dbReference type="RefSeq" id="WP_067023255.1">
    <property type="nucleotide sequence ID" value="NZ_CP038256.1"/>
</dbReference>
<dbReference type="OrthoDB" id="3751684at2"/>
<reference evidence="4 5" key="1">
    <citation type="submission" date="2016-05" db="EMBL/GenBank/DDBJ databases">
        <authorList>
            <person name="Lavstsen T."/>
            <person name="Jespersen J.S."/>
        </authorList>
    </citation>
    <scope>NUCLEOTIDE SEQUENCE [LARGE SCALE GENOMIC DNA]</scope>
    <source>
        <strain evidence="4 5">YLB-01</strain>
    </source>
</reference>
<dbReference type="SUPFAM" id="SSF46894">
    <property type="entry name" value="C-terminal effector domain of the bipartite response regulators"/>
    <property type="match status" value="1"/>
</dbReference>
<evidence type="ECO:0000256" key="3">
    <source>
        <dbReference type="ARBA" id="ARBA00023163"/>
    </source>
</evidence>
<dbReference type="InterPro" id="IPR036388">
    <property type="entry name" value="WH-like_DNA-bd_sf"/>
</dbReference>
<dbReference type="PRINTS" id="PR00038">
    <property type="entry name" value="HTHLUXR"/>
</dbReference>
<dbReference type="AlphaFoldDB" id="A0A1B9NGK4"/>
<keyword evidence="2" id="KW-0238">DNA-binding</keyword>
<dbReference type="Gene3D" id="1.25.40.10">
    <property type="entry name" value="Tetratricopeptide repeat domain"/>
    <property type="match status" value="1"/>
</dbReference>
<evidence type="ECO:0000313" key="5">
    <source>
        <dbReference type="Proteomes" id="UP000093355"/>
    </source>
</evidence>
<accession>A0A1B9NGK4</accession>
<evidence type="ECO:0000256" key="2">
    <source>
        <dbReference type="ARBA" id="ARBA00023125"/>
    </source>
</evidence>
<dbReference type="STRING" id="904291.A7J15_01410"/>
<dbReference type="PROSITE" id="PS50043">
    <property type="entry name" value="HTH_LUXR_2"/>
    <property type="match status" value="1"/>
</dbReference>
<dbReference type="InterPro" id="IPR027417">
    <property type="entry name" value="P-loop_NTPase"/>
</dbReference>
<keyword evidence="5" id="KW-1185">Reference proteome</keyword>
<gene>
    <name evidence="4" type="ORF">A7J15_01410</name>
</gene>
<dbReference type="EMBL" id="LXMD01000012">
    <property type="protein sequence ID" value="OCG75735.1"/>
    <property type="molecule type" value="Genomic_DNA"/>
</dbReference>
<dbReference type="SUPFAM" id="SSF52540">
    <property type="entry name" value="P-loop containing nucleoside triphosphate hydrolases"/>
    <property type="match status" value="1"/>
</dbReference>
<protein>
    <submittedName>
        <fullName evidence="4">Uncharacterized protein</fullName>
    </submittedName>
</protein>
<evidence type="ECO:0000313" key="4">
    <source>
        <dbReference type="EMBL" id="OCG75735.1"/>
    </source>
</evidence>
<organism evidence="4 5">
    <name type="scientific">Microbacterium sediminis</name>
    <dbReference type="NCBI Taxonomy" id="904291"/>
    <lineage>
        <taxon>Bacteria</taxon>
        <taxon>Bacillati</taxon>
        <taxon>Actinomycetota</taxon>
        <taxon>Actinomycetes</taxon>
        <taxon>Micrococcales</taxon>
        <taxon>Microbacteriaceae</taxon>
        <taxon>Microbacterium</taxon>
    </lineage>
</organism>
<dbReference type="Gene3D" id="1.10.10.10">
    <property type="entry name" value="Winged helix-like DNA-binding domain superfamily/Winged helix DNA-binding domain"/>
    <property type="match status" value="1"/>
</dbReference>
<dbReference type="GO" id="GO:0003677">
    <property type="term" value="F:DNA binding"/>
    <property type="evidence" value="ECO:0007669"/>
    <property type="project" value="UniProtKB-KW"/>
</dbReference>
<dbReference type="InterPro" id="IPR000792">
    <property type="entry name" value="Tscrpt_reg_LuxR_C"/>
</dbReference>
<dbReference type="Proteomes" id="UP000093355">
    <property type="component" value="Unassembled WGS sequence"/>
</dbReference>
<dbReference type="InterPro" id="IPR011990">
    <property type="entry name" value="TPR-like_helical_dom_sf"/>
</dbReference>
<dbReference type="SUPFAM" id="SSF48452">
    <property type="entry name" value="TPR-like"/>
    <property type="match status" value="1"/>
</dbReference>